<gene>
    <name evidence="2" type="ORF">FSP39_009902</name>
</gene>
<dbReference type="Proteomes" id="UP001186944">
    <property type="component" value="Unassembled WGS sequence"/>
</dbReference>
<dbReference type="Gene3D" id="1.10.340.70">
    <property type="match status" value="1"/>
</dbReference>
<dbReference type="InterPro" id="IPR050951">
    <property type="entry name" value="Retrovirus_Pol_polyprotein"/>
</dbReference>
<evidence type="ECO:0000313" key="3">
    <source>
        <dbReference type="Proteomes" id="UP001186944"/>
    </source>
</evidence>
<dbReference type="PANTHER" id="PTHR37984">
    <property type="entry name" value="PROTEIN CBG26694"/>
    <property type="match status" value="1"/>
</dbReference>
<organism evidence="2 3">
    <name type="scientific">Pinctada imbricata</name>
    <name type="common">Atlantic pearl-oyster</name>
    <name type="synonym">Pinctada martensii</name>
    <dbReference type="NCBI Taxonomy" id="66713"/>
    <lineage>
        <taxon>Eukaryota</taxon>
        <taxon>Metazoa</taxon>
        <taxon>Spiralia</taxon>
        <taxon>Lophotrochozoa</taxon>
        <taxon>Mollusca</taxon>
        <taxon>Bivalvia</taxon>
        <taxon>Autobranchia</taxon>
        <taxon>Pteriomorphia</taxon>
        <taxon>Pterioida</taxon>
        <taxon>Pterioidea</taxon>
        <taxon>Pteriidae</taxon>
        <taxon>Pinctada</taxon>
    </lineage>
</organism>
<protein>
    <recommendedName>
        <fullName evidence="1">Integrase zinc-binding domain-containing protein</fullName>
    </recommendedName>
</protein>
<dbReference type="InterPro" id="IPR041588">
    <property type="entry name" value="Integrase_H2C2"/>
</dbReference>
<evidence type="ECO:0000313" key="2">
    <source>
        <dbReference type="EMBL" id="KAK3107228.1"/>
    </source>
</evidence>
<comment type="caution">
    <text evidence="2">The sequence shown here is derived from an EMBL/GenBank/DDBJ whole genome shotgun (WGS) entry which is preliminary data.</text>
</comment>
<dbReference type="FunFam" id="1.10.340.70:FF:000003">
    <property type="entry name" value="Protein CBG25708"/>
    <property type="match status" value="1"/>
</dbReference>
<sequence>MLQSLPVTPQRLGLIQKHTAEDSVLGELGKTIANGCPNEKQDVSPNIASYFDDRDELSMQNGVIFKGERAVIPQVLRRDMLNRIHSSHIGIEGCLRRARESVYWPRMNAEIRDLIQKCETFESHRCKERLTPHEVPARPWAKAGLDLFAIDGHTYLIASDYYLNFFEVDQLDSITSKAVIRRLIAQFARHGIAIRV</sequence>
<feature type="domain" description="Integrase zinc-binding" evidence="1">
    <location>
        <begin position="72"/>
        <end position="120"/>
    </location>
</feature>
<keyword evidence="3" id="KW-1185">Reference proteome</keyword>
<dbReference type="EMBL" id="VSWD01000002">
    <property type="protein sequence ID" value="KAK3107228.1"/>
    <property type="molecule type" value="Genomic_DNA"/>
</dbReference>
<proteinExistence type="predicted"/>
<dbReference type="PANTHER" id="PTHR37984:SF8">
    <property type="entry name" value="CCHC-TYPE DOMAIN-CONTAINING PROTEIN"/>
    <property type="match status" value="1"/>
</dbReference>
<accession>A0AA88YK81</accession>
<evidence type="ECO:0000259" key="1">
    <source>
        <dbReference type="Pfam" id="PF17921"/>
    </source>
</evidence>
<dbReference type="Pfam" id="PF17921">
    <property type="entry name" value="Integrase_H2C2"/>
    <property type="match status" value="1"/>
</dbReference>
<dbReference type="AlphaFoldDB" id="A0AA88YK81"/>
<name>A0AA88YK81_PINIB</name>
<reference evidence="2" key="1">
    <citation type="submission" date="2019-08" db="EMBL/GenBank/DDBJ databases">
        <title>The improved chromosome-level genome for the pearl oyster Pinctada fucata martensii using PacBio sequencing and Hi-C.</title>
        <authorList>
            <person name="Zheng Z."/>
        </authorList>
    </citation>
    <scope>NUCLEOTIDE SEQUENCE</scope>
    <source>
        <strain evidence="2">ZZ-2019</strain>
        <tissue evidence="2">Adductor muscle</tissue>
    </source>
</reference>